<reference evidence="3 6" key="3">
    <citation type="journal article" date="2021" name="Int. J. Food Microbiol.">
        <title>Safety demonstration of a microbial species for use in the food chain: Weissella confusa.</title>
        <authorList>
            <person name="Bourdichon F."/>
            <person name="Patrone V."/>
            <person name="Fontana A."/>
            <person name="Milani G."/>
            <person name="Morelli L."/>
        </authorList>
    </citation>
    <scope>NUCLEOTIDE SEQUENCE [LARGE SCALE GENOMIC DNA]</scope>
    <source>
        <strain evidence="3">CCUG 30943</strain>
        <strain evidence="4 6">CCUG 43002</strain>
    </source>
</reference>
<evidence type="ECO:0000313" key="6">
    <source>
        <dbReference type="Proteomes" id="UP000728106"/>
    </source>
</evidence>
<accession>A0A0R2FAG5</accession>
<protein>
    <submittedName>
        <fullName evidence="2">DUF1304 domain-containing protein</fullName>
    </submittedName>
</protein>
<feature type="transmembrane region" description="Helical" evidence="1">
    <location>
        <begin position="54"/>
        <end position="70"/>
    </location>
</feature>
<keyword evidence="6" id="KW-1185">Reference proteome</keyword>
<dbReference type="Proteomes" id="UP000728106">
    <property type="component" value="Unassembled WGS sequence"/>
</dbReference>
<proteinExistence type="predicted"/>
<evidence type="ECO:0000313" key="4">
    <source>
        <dbReference type="EMBL" id="MBJ7639771.1"/>
    </source>
</evidence>
<dbReference type="EMBL" id="JAAOCP010000016">
    <property type="protein sequence ID" value="MBJ7639771.1"/>
    <property type="molecule type" value="Genomic_DNA"/>
</dbReference>
<evidence type="ECO:0000313" key="3">
    <source>
        <dbReference type="EMBL" id="MBJ7633387.1"/>
    </source>
</evidence>
<reference evidence="3" key="1">
    <citation type="submission" date="2020-02" db="EMBL/GenBank/DDBJ databases">
        <authorList>
            <person name="Fontana A."/>
            <person name="Patrone V."/>
            <person name="Morelli L."/>
        </authorList>
    </citation>
    <scope>NUCLEOTIDE SEQUENCE</scope>
    <source>
        <strain evidence="3">CCUG 30943</strain>
        <strain evidence="4">CCUG 43002</strain>
    </source>
</reference>
<evidence type="ECO:0000256" key="1">
    <source>
        <dbReference type="SAM" id="Phobius"/>
    </source>
</evidence>
<dbReference type="STRING" id="1583.IV69_GL001373"/>
<keyword evidence="1" id="KW-0812">Transmembrane</keyword>
<comment type="caution">
    <text evidence="2">The sequence shown here is derived from an EMBL/GenBank/DDBJ whole genome shotgun (WGS) entry which is preliminary data.</text>
</comment>
<name>A0A0R2FAG5_WEICO</name>
<dbReference type="InterPro" id="IPR009732">
    <property type="entry name" value="DUF1304"/>
</dbReference>
<dbReference type="PANTHER" id="PTHR38446:SF1">
    <property type="entry name" value="BLL0914 PROTEIN"/>
    <property type="match status" value="1"/>
</dbReference>
<reference evidence="2" key="2">
    <citation type="submission" date="2020-08" db="EMBL/GenBank/DDBJ databases">
        <title>Complete genome sequence of Weissella confusa strain FS54 provides insights into metabolic potential.</title>
        <authorList>
            <person name="Fhoula I."/>
            <person name="Najjari A."/>
            <person name="Lekired A."/>
            <person name="Bessrour-Aouam N."/>
            <person name="Jaballah S."/>
            <person name="Klibi N."/>
            <person name="Ouzari H.-I."/>
        </authorList>
    </citation>
    <scope>NUCLEOTIDE SEQUENCE</scope>
    <source>
        <strain evidence="2">FS54</strain>
    </source>
</reference>
<organism evidence="2 5">
    <name type="scientific">Weissella confusa</name>
    <name type="common">Lactobacillus confusus</name>
    <dbReference type="NCBI Taxonomy" id="1583"/>
    <lineage>
        <taxon>Bacteria</taxon>
        <taxon>Bacillati</taxon>
        <taxon>Bacillota</taxon>
        <taxon>Bacilli</taxon>
        <taxon>Lactobacillales</taxon>
        <taxon>Lactobacillaceae</taxon>
        <taxon>Weissella</taxon>
    </lineage>
</organism>
<dbReference type="GeneID" id="57979517"/>
<gene>
    <name evidence="2" type="ORF">H7R52_06765</name>
    <name evidence="4" type="ORF">HAU20_10330</name>
    <name evidence="3" type="ORF">HAU43_09890</name>
</gene>
<dbReference type="RefSeq" id="WP_056973156.1">
    <property type="nucleotide sequence ID" value="NZ_ALXH01000145.1"/>
</dbReference>
<keyword evidence="1" id="KW-1133">Transmembrane helix</keyword>
<keyword evidence="1" id="KW-0472">Membrane</keyword>
<dbReference type="OrthoDB" id="9803832at2"/>
<dbReference type="EMBL" id="JACSZT010000004">
    <property type="protein sequence ID" value="MBC6498499.1"/>
    <property type="molecule type" value="Genomic_DNA"/>
</dbReference>
<dbReference type="PANTHER" id="PTHR38446">
    <property type="entry name" value="BLL0914 PROTEIN"/>
    <property type="match status" value="1"/>
</dbReference>
<feature type="transmembrane region" description="Helical" evidence="1">
    <location>
        <begin position="101"/>
        <end position="118"/>
    </location>
</feature>
<sequence length="120" mass="12952">MVGTILTVLVALEALYIMGLEMFGKPAKQAETFELDENITKMPEVRSLLGNQGIYNGMFGVLILLTLVVIHGSAQDIMLKLEMAYIVIVAVYGSLTAARKIILVQGLPALLALIALALHI</sequence>
<dbReference type="EMBL" id="JAAOCX010000016">
    <property type="protein sequence ID" value="MBJ7633387.1"/>
    <property type="molecule type" value="Genomic_DNA"/>
</dbReference>
<feature type="transmembrane region" description="Helical" evidence="1">
    <location>
        <begin position="77"/>
        <end position="95"/>
    </location>
</feature>
<dbReference type="Proteomes" id="UP000808038">
    <property type="component" value="Unassembled WGS sequence"/>
</dbReference>
<evidence type="ECO:0000313" key="2">
    <source>
        <dbReference type="EMBL" id="MBC6498499.1"/>
    </source>
</evidence>
<dbReference type="Pfam" id="PF06993">
    <property type="entry name" value="DUF1304"/>
    <property type="match status" value="1"/>
</dbReference>
<evidence type="ECO:0000313" key="5">
    <source>
        <dbReference type="Proteomes" id="UP000650485"/>
    </source>
</evidence>
<dbReference type="Proteomes" id="UP000650485">
    <property type="component" value="Unassembled WGS sequence"/>
</dbReference>
<dbReference type="AlphaFoldDB" id="A0A0R2FAG5"/>